<dbReference type="eggNOG" id="KOG4112">
    <property type="taxonomic scope" value="Eukaryota"/>
</dbReference>
<dbReference type="FunCoup" id="D8UGV6">
    <property type="interactions" value="919"/>
</dbReference>
<dbReference type="InterPro" id="IPR009542">
    <property type="entry name" value="Spc1/SPCS1"/>
</dbReference>
<dbReference type="RefSeq" id="XP_002957911.1">
    <property type="nucleotide sequence ID" value="XM_002957865.1"/>
</dbReference>
<evidence type="ECO:0000256" key="1">
    <source>
        <dbReference type="ARBA" id="ARBA00004477"/>
    </source>
</evidence>
<keyword evidence="11" id="KW-1185">Reference proteome</keyword>
<protein>
    <recommendedName>
        <fullName evidence="3">Signal peptidase complex subunit 1</fullName>
    </recommendedName>
</protein>
<comment type="function">
    <text evidence="8">Component of the signal peptidase complex (SPC) which catalyzes the cleavage of N-terminal signal sequences from nascent proteins as they are translocated into the lumen of the endoplasmic reticulum. Dispensable for SPC enzymatic activity.</text>
</comment>
<evidence type="ECO:0000256" key="3">
    <source>
        <dbReference type="ARBA" id="ARBA00017059"/>
    </source>
</evidence>
<dbReference type="Proteomes" id="UP000001058">
    <property type="component" value="Unassembled WGS sequence"/>
</dbReference>
<dbReference type="KEGG" id="vcn:VOLCADRAFT_84236"/>
<feature type="transmembrane region" description="Helical" evidence="9">
    <location>
        <begin position="12"/>
        <end position="31"/>
    </location>
</feature>
<keyword evidence="6 9" id="KW-1133">Transmembrane helix</keyword>
<accession>D8UGV6</accession>
<gene>
    <name evidence="10" type="ORF">VOLCADRAFT_84236</name>
</gene>
<comment type="subcellular location">
    <subcellularLocation>
        <location evidence="1">Endoplasmic reticulum membrane</location>
        <topology evidence="1">Multi-pass membrane protein</topology>
    </subcellularLocation>
</comment>
<dbReference type="EMBL" id="GL378402">
    <property type="protein sequence ID" value="EFJ41047.1"/>
    <property type="molecule type" value="Genomic_DNA"/>
</dbReference>
<dbReference type="GO" id="GO:0045047">
    <property type="term" value="P:protein targeting to ER"/>
    <property type="evidence" value="ECO:0007669"/>
    <property type="project" value="TreeGrafter"/>
</dbReference>
<dbReference type="PANTHER" id="PTHR13202:SF0">
    <property type="entry name" value="SIGNAL PEPTIDASE COMPLEX SUBUNIT 1"/>
    <property type="match status" value="1"/>
</dbReference>
<evidence type="ECO:0000256" key="7">
    <source>
        <dbReference type="ARBA" id="ARBA00023136"/>
    </source>
</evidence>
<feature type="transmembrane region" description="Helical" evidence="9">
    <location>
        <begin position="38"/>
        <end position="59"/>
    </location>
</feature>
<organism evidence="11">
    <name type="scientific">Volvox carteri f. nagariensis</name>
    <dbReference type="NCBI Taxonomy" id="3068"/>
    <lineage>
        <taxon>Eukaryota</taxon>
        <taxon>Viridiplantae</taxon>
        <taxon>Chlorophyta</taxon>
        <taxon>core chlorophytes</taxon>
        <taxon>Chlorophyceae</taxon>
        <taxon>CS clade</taxon>
        <taxon>Chlamydomonadales</taxon>
        <taxon>Volvocaceae</taxon>
        <taxon>Volvox</taxon>
    </lineage>
</organism>
<dbReference type="GeneID" id="9623008"/>
<dbReference type="PANTHER" id="PTHR13202">
    <property type="entry name" value="MICROSOMAL SIGNAL PEPTIDASE 12 KDA SUBUNIT"/>
    <property type="match status" value="1"/>
</dbReference>
<keyword evidence="4 9" id="KW-0812">Transmembrane</keyword>
<evidence type="ECO:0000256" key="9">
    <source>
        <dbReference type="SAM" id="Phobius"/>
    </source>
</evidence>
<name>D8UGV6_VOLCA</name>
<evidence type="ECO:0000256" key="4">
    <source>
        <dbReference type="ARBA" id="ARBA00022692"/>
    </source>
</evidence>
<evidence type="ECO:0000313" key="10">
    <source>
        <dbReference type="EMBL" id="EFJ41047.1"/>
    </source>
</evidence>
<dbReference type="InParanoid" id="D8UGV6"/>
<evidence type="ECO:0000256" key="5">
    <source>
        <dbReference type="ARBA" id="ARBA00022824"/>
    </source>
</evidence>
<dbReference type="Pfam" id="PF06645">
    <property type="entry name" value="SPC12"/>
    <property type="match status" value="1"/>
</dbReference>
<comment type="similarity">
    <text evidence="2">Belongs to the SPCS1 family.</text>
</comment>
<dbReference type="AlphaFoldDB" id="D8UGV6"/>
<dbReference type="GO" id="GO:0006465">
    <property type="term" value="P:signal peptide processing"/>
    <property type="evidence" value="ECO:0007669"/>
    <property type="project" value="InterPro"/>
</dbReference>
<dbReference type="STRING" id="3068.D8UGV6"/>
<evidence type="ECO:0000256" key="8">
    <source>
        <dbReference type="ARBA" id="ARBA00045204"/>
    </source>
</evidence>
<evidence type="ECO:0000256" key="6">
    <source>
        <dbReference type="ARBA" id="ARBA00022989"/>
    </source>
</evidence>
<dbReference type="GO" id="GO:0005787">
    <property type="term" value="C:signal peptidase complex"/>
    <property type="evidence" value="ECO:0007669"/>
    <property type="project" value="InterPro"/>
</dbReference>
<sequence>MDFEGQRLAEQMLLGILLIFATISFVVGYALSNFQLMVQINGAGLILALILVLPDWFFYNYHPWQWLPPLNPGSESAKGK</sequence>
<dbReference type="OrthoDB" id="263893at2759"/>
<reference evidence="10 11" key="1">
    <citation type="journal article" date="2010" name="Science">
        <title>Genomic analysis of organismal complexity in the multicellular green alga Volvox carteri.</title>
        <authorList>
            <person name="Prochnik S.E."/>
            <person name="Umen J."/>
            <person name="Nedelcu A.M."/>
            <person name="Hallmann A."/>
            <person name="Miller S.M."/>
            <person name="Nishii I."/>
            <person name="Ferris P."/>
            <person name="Kuo A."/>
            <person name="Mitros T."/>
            <person name="Fritz-Laylin L.K."/>
            <person name="Hellsten U."/>
            <person name="Chapman J."/>
            <person name="Simakov O."/>
            <person name="Rensing S.A."/>
            <person name="Terry A."/>
            <person name="Pangilinan J."/>
            <person name="Kapitonov V."/>
            <person name="Jurka J."/>
            <person name="Salamov A."/>
            <person name="Shapiro H."/>
            <person name="Schmutz J."/>
            <person name="Grimwood J."/>
            <person name="Lindquist E."/>
            <person name="Lucas S."/>
            <person name="Grigoriev I.V."/>
            <person name="Schmitt R."/>
            <person name="Kirk D."/>
            <person name="Rokhsar D.S."/>
        </authorList>
    </citation>
    <scope>NUCLEOTIDE SEQUENCE [LARGE SCALE GENOMIC DNA]</scope>
    <source>
        <strain evidence="11">f. Nagariensis / Eve</strain>
    </source>
</reference>
<evidence type="ECO:0000256" key="2">
    <source>
        <dbReference type="ARBA" id="ARBA00005245"/>
    </source>
</evidence>
<keyword evidence="5" id="KW-0256">Endoplasmic reticulum</keyword>
<keyword evidence="7 9" id="KW-0472">Membrane</keyword>
<proteinExistence type="inferred from homology"/>
<evidence type="ECO:0000313" key="11">
    <source>
        <dbReference type="Proteomes" id="UP000001058"/>
    </source>
</evidence>